<feature type="transmembrane region" description="Helical" evidence="1">
    <location>
        <begin position="154"/>
        <end position="174"/>
    </location>
</feature>
<evidence type="ECO:0000313" key="4">
    <source>
        <dbReference type="Proteomes" id="UP001310248"/>
    </source>
</evidence>
<reference evidence="4" key="1">
    <citation type="submission" date="2023-07" db="EMBL/GenBank/DDBJ databases">
        <title>Draft genome sequence of Agarivorans aestuarii strain ZMCS4, a CAZymes producing bacteria isolated from the marine brown algae Clodostephus spongiosus.</title>
        <authorList>
            <person name="Lorente B."/>
            <person name="Cabral C."/>
            <person name="Frias J."/>
            <person name="Faria J."/>
            <person name="Toubarro D."/>
        </authorList>
    </citation>
    <scope>NUCLEOTIDE SEQUENCE [LARGE SCALE GENOMIC DNA]</scope>
    <source>
        <strain evidence="4">ZMCS4</strain>
    </source>
</reference>
<dbReference type="GO" id="GO:0016746">
    <property type="term" value="F:acyltransferase activity"/>
    <property type="evidence" value="ECO:0007669"/>
    <property type="project" value="UniProtKB-KW"/>
</dbReference>
<keyword evidence="1" id="KW-1133">Transmembrane helix</keyword>
<name>A0ABU7FZU1_9ALTE</name>
<keyword evidence="4" id="KW-1185">Reference proteome</keyword>
<feature type="transmembrane region" description="Helical" evidence="1">
    <location>
        <begin position="312"/>
        <end position="333"/>
    </location>
</feature>
<feature type="transmembrane region" description="Helical" evidence="1">
    <location>
        <begin position="27"/>
        <end position="45"/>
    </location>
</feature>
<organism evidence="3 4">
    <name type="scientific">Agarivorans aestuarii</name>
    <dbReference type="NCBI Taxonomy" id="1563703"/>
    <lineage>
        <taxon>Bacteria</taxon>
        <taxon>Pseudomonadati</taxon>
        <taxon>Pseudomonadota</taxon>
        <taxon>Gammaproteobacteria</taxon>
        <taxon>Alteromonadales</taxon>
        <taxon>Alteromonadaceae</taxon>
        <taxon>Agarivorans</taxon>
    </lineage>
</organism>
<dbReference type="InterPro" id="IPR002656">
    <property type="entry name" value="Acyl_transf_3_dom"/>
</dbReference>
<feature type="transmembrane region" description="Helical" evidence="1">
    <location>
        <begin position="210"/>
        <end position="230"/>
    </location>
</feature>
<dbReference type="Proteomes" id="UP001310248">
    <property type="component" value="Unassembled WGS sequence"/>
</dbReference>
<protein>
    <submittedName>
        <fullName evidence="3">Acyltransferase</fullName>
        <ecNumber evidence="3">2.3.-.-</ecNumber>
    </submittedName>
</protein>
<evidence type="ECO:0000259" key="2">
    <source>
        <dbReference type="Pfam" id="PF01757"/>
    </source>
</evidence>
<evidence type="ECO:0000256" key="1">
    <source>
        <dbReference type="SAM" id="Phobius"/>
    </source>
</evidence>
<keyword evidence="3" id="KW-0012">Acyltransferase</keyword>
<feature type="transmembrane region" description="Helical" evidence="1">
    <location>
        <begin position="66"/>
        <end position="84"/>
    </location>
</feature>
<feature type="transmembrane region" description="Helical" evidence="1">
    <location>
        <begin position="128"/>
        <end position="147"/>
    </location>
</feature>
<evidence type="ECO:0000313" key="3">
    <source>
        <dbReference type="EMBL" id="MEE1672681.1"/>
    </source>
</evidence>
<proteinExistence type="predicted"/>
<dbReference type="RefSeq" id="WP_329774122.1">
    <property type="nucleotide sequence ID" value="NZ_JAYDYW010000004.1"/>
</dbReference>
<dbReference type="EC" id="2.3.-.-" evidence="3"/>
<dbReference type="PANTHER" id="PTHR23028">
    <property type="entry name" value="ACETYLTRANSFERASE"/>
    <property type="match status" value="1"/>
</dbReference>
<accession>A0ABU7FZU1</accession>
<keyword evidence="1" id="KW-0472">Membrane</keyword>
<feature type="transmembrane region" description="Helical" evidence="1">
    <location>
        <begin position="236"/>
        <end position="261"/>
    </location>
</feature>
<keyword evidence="1" id="KW-0812">Transmembrane</keyword>
<comment type="caution">
    <text evidence="3">The sequence shown here is derived from an EMBL/GenBank/DDBJ whole genome shotgun (WGS) entry which is preliminary data.</text>
</comment>
<gene>
    <name evidence="3" type="ORF">SNR37_002091</name>
</gene>
<feature type="domain" description="Acyltransferase 3" evidence="2">
    <location>
        <begin position="5"/>
        <end position="327"/>
    </location>
</feature>
<feature type="transmembrane region" description="Helical" evidence="1">
    <location>
        <begin position="282"/>
        <end position="300"/>
    </location>
</feature>
<feature type="transmembrane region" description="Helical" evidence="1">
    <location>
        <begin position="180"/>
        <end position="198"/>
    </location>
</feature>
<dbReference type="InterPro" id="IPR050879">
    <property type="entry name" value="Acyltransferase_3"/>
</dbReference>
<keyword evidence="3" id="KW-0808">Transferase</keyword>
<dbReference type="Pfam" id="PF01757">
    <property type="entry name" value="Acyl_transf_3"/>
    <property type="match status" value="1"/>
</dbReference>
<dbReference type="EMBL" id="JAYDYW010000004">
    <property type="protein sequence ID" value="MEE1672681.1"/>
    <property type="molecule type" value="Genomic_DNA"/>
</dbReference>
<sequence>MFGTVRTLWALMVVFGHLFWLSDFGRFAVFGFYILSGYLMTYVMHQRYGYQASGKKRFAFNRFLRLYPGYWFACLLSLLLLLAFNHYFPLAGFSTIAIPNNAASLLGNITMIYPSWLPHSITPRLSPAAWALTVEIFFYCAICLGISKTLQRSLIWLALSVLFVIASYIVDLYWHARYFSIPAGSLPFSIGAIIYFVVQQNQVPNSWQIVLKRPAAILLVMVAISGFTAWQINQGLALITAELLFYLNMLVSALLVLSLALGHSLHNKISSGFDKFVGDFSYPIYLLHYQASIIASVLLLGEVSKFKQHFSLMALLLVGLILMLLSLLVIKCIDLPVERLRKSIRDKASGQFNATN</sequence>